<proteinExistence type="inferred from homology"/>
<comment type="subcellular location">
    <subcellularLocation>
        <location evidence="1">Nucleus</location>
    </subcellularLocation>
</comment>
<dbReference type="GO" id="GO:0005634">
    <property type="term" value="C:nucleus"/>
    <property type="evidence" value="ECO:0007669"/>
    <property type="project" value="UniProtKB-SubCell"/>
</dbReference>
<evidence type="ECO:0000259" key="14">
    <source>
        <dbReference type="PROSITE" id="PS50157"/>
    </source>
</evidence>
<dbReference type="CDD" id="cd22541">
    <property type="entry name" value="SP5_N"/>
    <property type="match status" value="1"/>
</dbReference>
<evidence type="ECO:0000313" key="15">
    <source>
        <dbReference type="Proteomes" id="UP000695007"/>
    </source>
</evidence>
<feature type="compositionally biased region" description="Low complexity" evidence="13">
    <location>
        <begin position="329"/>
        <end position="342"/>
    </location>
</feature>
<dbReference type="FunFam" id="3.30.160.60:FF:000077">
    <property type="entry name" value="Sp8 transcription factor"/>
    <property type="match status" value="1"/>
</dbReference>
<protein>
    <submittedName>
        <fullName evidence="16">Transcription factor Sp5-like</fullName>
    </submittedName>
</protein>
<dbReference type="AlphaFoldDB" id="A0AAJ6YI75"/>
<evidence type="ECO:0000256" key="7">
    <source>
        <dbReference type="ARBA" id="ARBA00023125"/>
    </source>
</evidence>
<dbReference type="InterPro" id="IPR013087">
    <property type="entry name" value="Znf_C2H2_type"/>
</dbReference>
<dbReference type="RefSeq" id="XP_011498534.1">
    <property type="nucleotide sequence ID" value="XM_011500232.1"/>
</dbReference>
<dbReference type="GO" id="GO:0000978">
    <property type="term" value="F:RNA polymerase II cis-regulatory region sequence-specific DNA binding"/>
    <property type="evidence" value="ECO:0007669"/>
    <property type="project" value="TreeGrafter"/>
</dbReference>
<keyword evidence="7" id="KW-0238">DNA-binding</keyword>
<dbReference type="SUPFAM" id="SSF57667">
    <property type="entry name" value="beta-beta-alpha zinc fingers"/>
    <property type="match status" value="2"/>
</dbReference>
<evidence type="ECO:0000256" key="8">
    <source>
        <dbReference type="ARBA" id="ARBA00023163"/>
    </source>
</evidence>
<dbReference type="PANTHER" id="PTHR23235">
    <property type="entry name" value="KRUEPPEL-LIKE TRANSCRIPTION FACTOR"/>
    <property type="match status" value="1"/>
</dbReference>
<dbReference type="Proteomes" id="UP000695007">
    <property type="component" value="Unplaced"/>
</dbReference>
<evidence type="ECO:0000256" key="4">
    <source>
        <dbReference type="ARBA" id="ARBA00022771"/>
    </source>
</evidence>
<gene>
    <name evidence="16" type="primary">LOC105362744</name>
</gene>
<dbReference type="Gene3D" id="3.30.160.60">
    <property type="entry name" value="Classic Zinc Finger"/>
    <property type="match status" value="3"/>
</dbReference>
<evidence type="ECO:0000256" key="2">
    <source>
        <dbReference type="ARBA" id="ARBA00022723"/>
    </source>
</evidence>
<keyword evidence="9" id="KW-0539">Nucleus</keyword>
<dbReference type="PROSITE" id="PS00028">
    <property type="entry name" value="ZINC_FINGER_C2H2_1"/>
    <property type="match status" value="3"/>
</dbReference>
<organism evidence="15 16">
    <name type="scientific">Ceratosolen solmsi marchali</name>
    <dbReference type="NCBI Taxonomy" id="326594"/>
    <lineage>
        <taxon>Eukaryota</taxon>
        <taxon>Metazoa</taxon>
        <taxon>Ecdysozoa</taxon>
        <taxon>Arthropoda</taxon>
        <taxon>Hexapoda</taxon>
        <taxon>Insecta</taxon>
        <taxon>Pterygota</taxon>
        <taxon>Neoptera</taxon>
        <taxon>Endopterygota</taxon>
        <taxon>Hymenoptera</taxon>
        <taxon>Apocrita</taxon>
        <taxon>Proctotrupomorpha</taxon>
        <taxon>Chalcidoidea</taxon>
        <taxon>Agaonidae</taxon>
        <taxon>Agaoninae</taxon>
        <taxon>Ceratosolen</taxon>
    </lineage>
</organism>
<dbReference type="GO" id="GO:0008270">
    <property type="term" value="F:zinc ion binding"/>
    <property type="evidence" value="ECO:0007669"/>
    <property type="project" value="UniProtKB-KW"/>
</dbReference>
<feature type="domain" description="C2H2-type" evidence="14">
    <location>
        <begin position="206"/>
        <end position="235"/>
    </location>
</feature>
<evidence type="ECO:0000256" key="10">
    <source>
        <dbReference type="ARBA" id="ARBA00037677"/>
    </source>
</evidence>
<evidence type="ECO:0000256" key="6">
    <source>
        <dbReference type="ARBA" id="ARBA00023015"/>
    </source>
</evidence>
<sequence>MAQVMQYQQMCMPTISPMPGMAPISSMSMSMHQQHHHHHPAMDFNNAAAAGLHYQAYGSSVSSGQLHHHHHHHHMSLNQGGQPSAYWFPTASSVHGQMPEGLAAPAYTSASSVTPTWSVQSQLPSGLSQIQHYSLPPTPPELPASPQSQLSAYQWPLSPPADHVLGVVVEVESKAAAVRKSTRCRCPNCQVDGGMAQLGSDGKRQHVCHVPGCGKIYGKTSHLKAHLRWHTGERPFPCNWPFCGKKFTRSDELQRHLRTHTGEKRFSCPTCAKRFMRSDHLTKHIKTHENQKRKSAKKEAVAAASNKENSLPDLKDLKHKSQSPTIVSQQQQQQQQQQQPQQNHYNSPNCSTLFHTSPDIITSIILIIIKCYTAP</sequence>
<dbReference type="Pfam" id="PF00096">
    <property type="entry name" value="zf-C2H2"/>
    <property type="match status" value="3"/>
</dbReference>
<comment type="similarity">
    <text evidence="11">Belongs to the Sp1 C2H2-type zinc-finger protein family.</text>
</comment>
<evidence type="ECO:0000256" key="12">
    <source>
        <dbReference type="PROSITE-ProRule" id="PRU00042"/>
    </source>
</evidence>
<feature type="compositionally biased region" description="Basic and acidic residues" evidence="13">
    <location>
        <begin position="282"/>
        <end position="300"/>
    </location>
</feature>
<evidence type="ECO:0000256" key="11">
    <source>
        <dbReference type="ARBA" id="ARBA00038409"/>
    </source>
</evidence>
<dbReference type="GeneID" id="105362744"/>
<dbReference type="FunFam" id="3.30.160.60:FF:000014">
    <property type="entry name" value="Transcription factor Sp3"/>
    <property type="match status" value="1"/>
</dbReference>
<keyword evidence="3" id="KW-0677">Repeat</keyword>
<feature type="region of interest" description="Disordered" evidence="13">
    <location>
        <begin position="282"/>
        <end position="350"/>
    </location>
</feature>
<evidence type="ECO:0000256" key="3">
    <source>
        <dbReference type="ARBA" id="ARBA00022737"/>
    </source>
</evidence>
<evidence type="ECO:0000256" key="1">
    <source>
        <dbReference type="ARBA" id="ARBA00004123"/>
    </source>
</evidence>
<keyword evidence="4 12" id="KW-0863">Zinc-finger</keyword>
<keyword evidence="8" id="KW-0804">Transcription</keyword>
<dbReference type="FunFam" id="3.30.160.60:FF:000026">
    <property type="entry name" value="Transcription factor Sp3"/>
    <property type="match status" value="1"/>
</dbReference>
<dbReference type="PANTHER" id="PTHR23235:SF170">
    <property type="entry name" value="FI01014P-RELATED"/>
    <property type="match status" value="1"/>
</dbReference>
<feature type="domain" description="C2H2-type" evidence="14">
    <location>
        <begin position="236"/>
        <end position="265"/>
    </location>
</feature>
<dbReference type="SMART" id="SM00355">
    <property type="entry name" value="ZnF_C2H2"/>
    <property type="match status" value="3"/>
</dbReference>
<comment type="function">
    <text evidence="10">Transcription factor which plays a key role in limb development. Positively regulates FGF8 expression in the apical ectodermal ridge (AER) and contributes to limb outgrowth in embryos.</text>
</comment>
<evidence type="ECO:0000256" key="9">
    <source>
        <dbReference type="ARBA" id="ARBA00023242"/>
    </source>
</evidence>
<dbReference type="InterPro" id="IPR036236">
    <property type="entry name" value="Znf_C2H2_sf"/>
</dbReference>
<evidence type="ECO:0000256" key="13">
    <source>
        <dbReference type="SAM" id="MobiDB-lite"/>
    </source>
</evidence>
<keyword evidence="5" id="KW-0862">Zinc</keyword>
<reference evidence="16" key="1">
    <citation type="submission" date="2025-08" db="UniProtKB">
        <authorList>
            <consortium name="RefSeq"/>
        </authorList>
    </citation>
    <scope>IDENTIFICATION</scope>
</reference>
<evidence type="ECO:0000313" key="16">
    <source>
        <dbReference type="RefSeq" id="XP_011498534.1"/>
    </source>
</evidence>
<dbReference type="GO" id="GO:0000981">
    <property type="term" value="F:DNA-binding transcription factor activity, RNA polymerase II-specific"/>
    <property type="evidence" value="ECO:0007669"/>
    <property type="project" value="TreeGrafter"/>
</dbReference>
<keyword evidence="2" id="KW-0479">Metal-binding</keyword>
<dbReference type="KEGG" id="csol:105362744"/>
<accession>A0AAJ6YI75</accession>
<keyword evidence="15" id="KW-1185">Reference proteome</keyword>
<evidence type="ECO:0000256" key="5">
    <source>
        <dbReference type="ARBA" id="ARBA00022833"/>
    </source>
</evidence>
<keyword evidence="6" id="KW-0805">Transcription regulation</keyword>
<dbReference type="PROSITE" id="PS50157">
    <property type="entry name" value="ZINC_FINGER_C2H2_2"/>
    <property type="match status" value="3"/>
</dbReference>
<name>A0AAJ6YI75_9HYME</name>
<feature type="domain" description="C2H2-type" evidence="14">
    <location>
        <begin position="266"/>
        <end position="293"/>
    </location>
</feature>